<dbReference type="FunCoup" id="A0A5C7EII3">
    <property type="interactions" value="113"/>
</dbReference>
<dbReference type="RefSeq" id="WP_147799788.1">
    <property type="nucleotide sequence ID" value="NZ_VPFL01000010.1"/>
</dbReference>
<feature type="domain" description="Flagellar basal-body/hook protein C-terminal" evidence="8">
    <location>
        <begin position="87"/>
        <end position="130"/>
    </location>
</feature>
<dbReference type="Proteomes" id="UP000321201">
    <property type="component" value="Unassembled WGS sequence"/>
</dbReference>
<dbReference type="InParanoid" id="A0A5C7EII3"/>
<evidence type="ECO:0000256" key="2">
    <source>
        <dbReference type="ARBA" id="ARBA00009677"/>
    </source>
</evidence>
<evidence type="ECO:0000259" key="7">
    <source>
        <dbReference type="Pfam" id="PF00460"/>
    </source>
</evidence>
<evidence type="ECO:0000256" key="6">
    <source>
        <dbReference type="RuleBase" id="RU362062"/>
    </source>
</evidence>
<dbReference type="PANTHER" id="PTHR30435:SF2">
    <property type="entry name" value="FLAGELLAR BASAL-BODY ROD PROTEIN FLGC"/>
    <property type="match status" value="1"/>
</dbReference>
<dbReference type="GO" id="GO:0030694">
    <property type="term" value="C:bacterial-type flagellum basal body, rod"/>
    <property type="evidence" value="ECO:0007669"/>
    <property type="project" value="UniProtKB-UniRule"/>
</dbReference>
<evidence type="ECO:0000256" key="1">
    <source>
        <dbReference type="ARBA" id="ARBA00004117"/>
    </source>
</evidence>
<keyword evidence="4 6" id="KW-0975">Bacterial flagellum</keyword>
<keyword evidence="9" id="KW-0969">Cilium</keyword>
<dbReference type="GO" id="GO:0071978">
    <property type="term" value="P:bacterial-type flagellum-dependent swarming motility"/>
    <property type="evidence" value="ECO:0007669"/>
    <property type="project" value="TreeGrafter"/>
</dbReference>
<dbReference type="Pfam" id="PF00460">
    <property type="entry name" value="Flg_bb_rod"/>
    <property type="match status" value="1"/>
</dbReference>
<evidence type="ECO:0000313" key="9">
    <source>
        <dbReference type="EMBL" id="TXF11825.1"/>
    </source>
</evidence>
<comment type="caution">
    <text evidence="9">The sequence shown here is derived from an EMBL/GenBank/DDBJ whole genome shotgun (WGS) entry which is preliminary data.</text>
</comment>
<dbReference type="AlphaFoldDB" id="A0A5C7EII3"/>
<protein>
    <recommendedName>
        <fullName evidence="3 6">Flagellar basal-body rod protein FlgC</fullName>
    </recommendedName>
</protein>
<sequence length="133" mass="14156">MSLSKIFGIAASSMAAQSLRLNVIASNLANTDSVTSANGAPYRAKQVVFSAIPVDHGASAVRVTGVVEDPSPMRRVHDPQHPLADADGYVTYPNVDVVEEMVNMISASRSYQNSADVMATARYLMLKTLSIGE</sequence>
<dbReference type="NCBIfam" id="TIGR01395">
    <property type="entry name" value="FlgC"/>
    <property type="match status" value="1"/>
</dbReference>
<proteinExistence type="inferred from homology"/>
<dbReference type="OrthoDB" id="9794148at2"/>
<evidence type="ECO:0000256" key="5">
    <source>
        <dbReference type="ARBA" id="ARBA00025933"/>
    </source>
</evidence>
<evidence type="ECO:0000256" key="3">
    <source>
        <dbReference type="ARBA" id="ARBA00017941"/>
    </source>
</evidence>
<dbReference type="Pfam" id="PF06429">
    <property type="entry name" value="Flg_bbr_C"/>
    <property type="match status" value="1"/>
</dbReference>
<accession>A0A5C7EII3</accession>
<comment type="subunit">
    <text evidence="5 6">The basal body constitutes a major portion of the flagellar organelle and consists of four rings (L,P,S, and M) mounted on a central rod. The rod consists of about 26 subunits of FlgG in the distal portion, and FlgB, FlgC and FlgF are thought to build up the proximal portion of the rod with about 6 subunits each.</text>
</comment>
<comment type="similarity">
    <text evidence="2">Belongs to the flagella basal body rod proteins family.</text>
</comment>
<keyword evidence="10" id="KW-1185">Reference proteome</keyword>
<gene>
    <name evidence="9" type="primary">flgC</name>
    <name evidence="9" type="ORF">FR698_08575</name>
</gene>
<dbReference type="InterPro" id="IPR001444">
    <property type="entry name" value="Flag_bb_rod_N"/>
</dbReference>
<keyword evidence="9" id="KW-0282">Flagellum</keyword>
<name>A0A5C7EII3_9PROT</name>
<organism evidence="9 10">
    <name type="scientific">Pelomicrobium methylotrophicum</name>
    <dbReference type="NCBI Taxonomy" id="2602750"/>
    <lineage>
        <taxon>Bacteria</taxon>
        <taxon>Pseudomonadati</taxon>
        <taxon>Pseudomonadota</taxon>
        <taxon>Hydrogenophilia</taxon>
        <taxon>Hydrogenophilia incertae sedis</taxon>
        <taxon>Pelomicrobium</taxon>
    </lineage>
</organism>
<dbReference type="EMBL" id="VPFL01000010">
    <property type="protein sequence ID" value="TXF11825.1"/>
    <property type="molecule type" value="Genomic_DNA"/>
</dbReference>
<comment type="subcellular location">
    <subcellularLocation>
        <location evidence="1 6">Bacterial flagellum basal body</location>
    </subcellularLocation>
</comment>
<evidence type="ECO:0000259" key="8">
    <source>
        <dbReference type="Pfam" id="PF06429"/>
    </source>
</evidence>
<feature type="domain" description="Flagellar basal body rod protein N-terminal" evidence="7">
    <location>
        <begin position="9"/>
        <end position="34"/>
    </location>
</feature>
<dbReference type="PANTHER" id="PTHR30435">
    <property type="entry name" value="FLAGELLAR PROTEIN"/>
    <property type="match status" value="1"/>
</dbReference>
<reference evidence="9 10" key="1">
    <citation type="submission" date="2019-08" db="EMBL/GenBank/DDBJ databases">
        <title>Pelomicrobium methylotrophicum gen. nov., sp. nov. a moderately thermophilic, facultatively anaerobic, lithoautotrophic and methylotrophic bacterium isolated from a terrestrial mud volcano.</title>
        <authorList>
            <person name="Slobodkina G.B."/>
            <person name="Merkel A.Y."/>
            <person name="Slobodkin A.I."/>
        </authorList>
    </citation>
    <scope>NUCLEOTIDE SEQUENCE [LARGE SCALE GENOMIC DNA]</scope>
    <source>
        <strain evidence="9 10">SM250</strain>
    </source>
</reference>
<dbReference type="InterPro" id="IPR010930">
    <property type="entry name" value="Flg_bb/hook_C_dom"/>
</dbReference>
<evidence type="ECO:0000256" key="4">
    <source>
        <dbReference type="ARBA" id="ARBA00023143"/>
    </source>
</evidence>
<dbReference type="InterPro" id="IPR006299">
    <property type="entry name" value="FlgC"/>
</dbReference>
<evidence type="ECO:0000313" key="10">
    <source>
        <dbReference type="Proteomes" id="UP000321201"/>
    </source>
</evidence>
<keyword evidence="9" id="KW-0966">Cell projection</keyword>